<feature type="region of interest" description="Disordered" evidence="1">
    <location>
        <begin position="40"/>
        <end position="59"/>
    </location>
</feature>
<protein>
    <submittedName>
        <fullName evidence="2">Centrosomal and chromosomal factor</fullName>
    </submittedName>
</protein>
<reference evidence="2" key="1">
    <citation type="journal article" date="2014" name="BMC Genomics">
        <title>Characterizing the developmental transcriptome of the oriental fruit fly, Bactrocera dorsalis (Diptera: Tephritidae) through comparative genomic analysis with Drosophila melanogaster utilizing modENCODE datasets.</title>
        <authorList>
            <person name="Geib S.M."/>
            <person name="Calla B."/>
            <person name="Hall B."/>
            <person name="Hou S."/>
            <person name="Manoukis N.C."/>
        </authorList>
    </citation>
    <scope>NUCLEOTIDE SEQUENCE</scope>
    <source>
        <strain evidence="2">Punador</strain>
    </source>
</reference>
<dbReference type="AlphaFoldDB" id="A0A034V830"/>
<proteinExistence type="predicted"/>
<evidence type="ECO:0000313" key="2">
    <source>
        <dbReference type="EMBL" id="JAC38247.1"/>
    </source>
</evidence>
<name>A0A034V830_BACDO</name>
<gene>
    <name evidence="2" type="primary">CORTO</name>
</gene>
<dbReference type="EMBL" id="GAKP01020705">
    <property type="protein sequence ID" value="JAC38247.1"/>
    <property type="molecule type" value="Transcribed_RNA"/>
</dbReference>
<accession>A0A034V830</accession>
<sequence length="121" mass="12960">MHCLPTGAMWADPSSVASASAATSSTASALMIDRSPMATVPSNYQAGPDTTPTISTHYTRDEKLSGKYRQYLRSQRMHPYLSATTTNVAAVAAAANLGQTFPQFAATPTFQHLQQISCYNV</sequence>
<feature type="compositionally biased region" description="Polar residues" evidence="1">
    <location>
        <begin position="40"/>
        <end position="57"/>
    </location>
</feature>
<dbReference type="OrthoDB" id="8186948at2759"/>
<organism evidence="2">
    <name type="scientific">Bactrocera dorsalis</name>
    <name type="common">Oriental fruit fly</name>
    <name type="synonym">Dacus dorsalis</name>
    <dbReference type="NCBI Taxonomy" id="27457"/>
    <lineage>
        <taxon>Eukaryota</taxon>
        <taxon>Metazoa</taxon>
        <taxon>Ecdysozoa</taxon>
        <taxon>Arthropoda</taxon>
        <taxon>Hexapoda</taxon>
        <taxon>Insecta</taxon>
        <taxon>Pterygota</taxon>
        <taxon>Neoptera</taxon>
        <taxon>Endopterygota</taxon>
        <taxon>Diptera</taxon>
        <taxon>Brachycera</taxon>
        <taxon>Muscomorpha</taxon>
        <taxon>Tephritoidea</taxon>
        <taxon>Tephritidae</taxon>
        <taxon>Bactrocera</taxon>
        <taxon>Bactrocera</taxon>
    </lineage>
</organism>
<evidence type="ECO:0000256" key="1">
    <source>
        <dbReference type="SAM" id="MobiDB-lite"/>
    </source>
</evidence>